<evidence type="ECO:0000313" key="10">
    <source>
        <dbReference type="EMBL" id="CAL4205519.1"/>
    </source>
</evidence>
<dbReference type="EMBL" id="CAXKWB010081051">
    <property type="protein sequence ID" value="CAL4205519.1"/>
    <property type="molecule type" value="Genomic_DNA"/>
</dbReference>
<dbReference type="GO" id="GO:0000981">
    <property type="term" value="F:DNA-binding transcription factor activity, RNA polymerase II-specific"/>
    <property type="evidence" value="ECO:0007669"/>
    <property type="project" value="TreeGrafter"/>
</dbReference>
<evidence type="ECO:0000256" key="8">
    <source>
        <dbReference type="SAM" id="MobiDB-lite"/>
    </source>
</evidence>
<evidence type="ECO:0000313" key="11">
    <source>
        <dbReference type="Proteomes" id="UP001497623"/>
    </source>
</evidence>
<dbReference type="PANTHER" id="PTHR19290:SF163">
    <property type="entry name" value="BASIC HELIX-LOOP-HELIX NEURAL TRANSCRIPTION FACTOR TAP"/>
    <property type="match status" value="1"/>
</dbReference>
<keyword evidence="11" id="KW-1185">Reference proteome</keyword>
<evidence type="ECO:0000256" key="6">
    <source>
        <dbReference type="ARBA" id="ARBA00023163"/>
    </source>
</evidence>
<accession>A0AAV2SIB8</accession>
<organism evidence="10 11">
    <name type="scientific">Meganyctiphanes norvegica</name>
    <name type="common">Northern krill</name>
    <name type="synonym">Thysanopoda norvegica</name>
    <dbReference type="NCBI Taxonomy" id="48144"/>
    <lineage>
        <taxon>Eukaryota</taxon>
        <taxon>Metazoa</taxon>
        <taxon>Ecdysozoa</taxon>
        <taxon>Arthropoda</taxon>
        <taxon>Crustacea</taxon>
        <taxon>Multicrustacea</taxon>
        <taxon>Malacostraca</taxon>
        <taxon>Eumalacostraca</taxon>
        <taxon>Eucarida</taxon>
        <taxon>Euphausiacea</taxon>
        <taxon>Euphausiidae</taxon>
        <taxon>Meganyctiphanes</taxon>
    </lineage>
</organism>
<dbReference type="InterPro" id="IPR036638">
    <property type="entry name" value="HLH_DNA-bd_sf"/>
</dbReference>
<evidence type="ECO:0000256" key="2">
    <source>
        <dbReference type="ARBA" id="ARBA00022782"/>
    </source>
</evidence>
<dbReference type="Gene3D" id="4.10.280.10">
    <property type="entry name" value="Helix-loop-helix DNA-binding domain"/>
    <property type="match status" value="1"/>
</dbReference>
<feature type="compositionally biased region" description="Polar residues" evidence="8">
    <location>
        <begin position="34"/>
        <end position="45"/>
    </location>
</feature>
<sequence>MTHPLVTSSGQLISPTTSTVLTNQNFIGMEQSPVKDNQLTGSTPCPTVRRTLYGKEDQKVSTGSPGKFSGLLDEMNGRPVKEEPASEGDSTEDDADFSLKEETLEDSQDDKLADRGKCNMRGRAKSPSTYLKVKKNRRMKANDRERTRMHMLNNALERLRTVLPCAQDETKLTKIETLRFAHNYIWALSETLNSFDNVEDNQQQMNLNVGVTGIPSGHTPGHMESPMYPSASATMGTLPNCEGYVEPWSVGNVNVGGVYPQGNPFNPQFTQYPSPSHVNPYSPVHSGIPCPSPAYPYQC</sequence>
<keyword evidence="5" id="KW-0238">DNA-binding</keyword>
<keyword evidence="3" id="KW-0524">Neurogenesis</keyword>
<keyword evidence="4" id="KW-0805">Transcription regulation</keyword>
<dbReference type="GO" id="GO:0061564">
    <property type="term" value="P:axon development"/>
    <property type="evidence" value="ECO:0007669"/>
    <property type="project" value="TreeGrafter"/>
</dbReference>
<dbReference type="CDD" id="cd11428">
    <property type="entry name" value="bHLH_TS_NGN"/>
    <property type="match status" value="1"/>
</dbReference>
<protein>
    <recommendedName>
        <fullName evidence="9">BHLH domain-containing protein</fullName>
    </recommendedName>
</protein>
<reference evidence="10 11" key="1">
    <citation type="submission" date="2024-05" db="EMBL/GenBank/DDBJ databases">
        <authorList>
            <person name="Wallberg A."/>
        </authorList>
    </citation>
    <scope>NUCLEOTIDE SEQUENCE [LARGE SCALE GENOMIC DNA]</scope>
</reference>
<dbReference type="Pfam" id="PF00010">
    <property type="entry name" value="HLH"/>
    <property type="match status" value="1"/>
</dbReference>
<evidence type="ECO:0000256" key="3">
    <source>
        <dbReference type="ARBA" id="ARBA00022902"/>
    </source>
</evidence>
<dbReference type="AlphaFoldDB" id="A0AAV2SIB8"/>
<comment type="caution">
    <text evidence="10">The sequence shown here is derived from an EMBL/GenBank/DDBJ whole genome shotgun (WGS) entry which is preliminary data.</text>
</comment>
<dbReference type="GO" id="GO:0005634">
    <property type="term" value="C:nucleus"/>
    <property type="evidence" value="ECO:0007669"/>
    <property type="project" value="TreeGrafter"/>
</dbReference>
<dbReference type="Proteomes" id="UP001497623">
    <property type="component" value="Unassembled WGS sequence"/>
</dbReference>
<dbReference type="SMART" id="SM00353">
    <property type="entry name" value="HLH"/>
    <property type="match status" value="1"/>
</dbReference>
<feature type="non-terminal residue" evidence="10">
    <location>
        <position position="299"/>
    </location>
</feature>
<evidence type="ECO:0000256" key="4">
    <source>
        <dbReference type="ARBA" id="ARBA00023015"/>
    </source>
</evidence>
<feature type="region of interest" description="Disordered" evidence="8">
    <location>
        <begin position="31"/>
        <end position="127"/>
    </location>
</feature>
<gene>
    <name evidence="10" type="ORF">MNOR_LOCUS37929</name>
</gene>
<dbReference type="GO" id="GO:0046983">
    <property type="term" value="F:protein dimerization activity"/>
    <property type="evidence" value="ECO:0007669"/>
    <property type="project" value="InterPro"/>
</dbReference>
<feature type="compositionally biased region" description="Acidic residues" evidence="8">
    <location>
        <begin position="85"/>
        <end position="96"/>
    </location>
</feature>
<dbReference type="GO" id="GO:0045944">
    <property type="term" value="P:positive regulation of transcription by RNA polymerase II"/>
    <property type="evidence" value="ECO:0007669"/>
    <property type="project" value="TreeGrafter"/>
</dbReference>
<feature type="domain" description="BHLH" evidence="9">
    <location>
        <begin position="136"/>
        <end position="188"/>
    </location>
</feature>
<keyword evidence="7" id="KW-0539">Nucleus</keyword>
<dbReference type="PROSITE" id="PS50888">
    <property type="entry name" value="BHLH"/>
    <property type="match status" value="1"/>
</dbReference>
<dbReference type="InterPro" id="IPR011598">
    <property type="entry name" value="bHLH_dom"/>
</dbReference>
<dbReference type="FunFam" id="4.10.280.10:FF:000006">
    <property type="entry name" value="Neurogenic differentiation factor"/>
    <property type="match status" value="1"/>
</dbReference>
<feature type="compositionally biased region" description="Basic and acidic residues" evidence="8">
    <location>
        <begin position="75"/>
        <end position="84"/>
    </location>
</feature>
<dbReference type="SUPFAM" id="SSF47459">
    <property type="entry name" value="HLH, helix-loop-helix DNA-binding domain"/>
    <property type="match status" value="1"/>
</dbReference>
<evidence type="ECO:0000256" key="1">
    <source>
        <dbReference type="ARBA" id="ARBA00022473"/>
    </source>
</evidence>
<dbReference type="GO" id="GO:0007423">
    <property type="term" value="P:sensory organ development"/>
    <property type="evidence" value="ECO:0007669"/>
    <property type="project" value="TreeGrafter"/>
</dbReference>
<dbReference type="InterPro" id="IPR050359">
    <property type="entry name" value="bHLH_transcription_factors"/>
</dbReference>
<keyword evidence="2" id="KW-0221">Differentiation</keyword>
<evidence type="ECO:0000256" key="5">
    <source>
        <dbReference type="ARBA" id="ARBA00023125"/>
    </source>
</evidence>
<keyword evidence="1" id="KW-0217">Developmental protein</keyword>
<dbReference type="GO" id="GO:0070888">
    <property type="term" value="F:E-box binding"/>
    <property type="evidence" value="ECO:0007669"/>
    <property type="project" value="TreeGrafter"/>
</dbReference>
<dbReference type="PANTHER" id="PTHR19290">
    <property type="entry name" value="BASIC HELIX-LOOP-HELIX PROTEIN NEUROGENIN-RELATED"/>
    <property type="match status" value="1"/>
</dbReference>
<evidence type="ECO:0000256" key="7">
    <source>
        <dbReference type="ARBA" id="ARBA00023242"/>
    </source>
</evidence>
<evidence type="ECO:0000259" key="9">
    <source>
        <dbReference type="PROSITE" id="PS50888"/>
    </source>
</evidence>
<proteinExistence type="predicted"/>
<keyword evidence="6" id="KW-0804">Transcription</keyword>
<name>A0AAV2SIB8_MEGNR</name>